<keyword evidence="2" id="KW-0732">Signal</keyword>
<keyword evidence="4" id="KW-1185">Reference proteome</keyword>
<protein>
    <submittedName>
        <fullName evidence="3">Uncharacterized protein</fullName>
    </submittedName>
</protein>
<sequence length="59" mass="7074">MAFLLWFFYNWFFANGRPEAKGTGKNQQQPKPEQDPNGNSGRFVRWIKDQKHKTQFKRA</sequence>
<evidence type="ECO:0000256" key="1">
    <source>
        <dbReference type="SAM" id="MobiDB-lite"/>
    </source>
</evidence>
<evidence type="ECO:0000256" key="2">
    <source>
        <dbReference type="SAM" id="SignalP"/>
    </source>
</evidence>
<feature type="signal peptide" evidence="2">
    <location>
        <begin position="1"/>
        <end position="16"/>
    </location>
</feature>
<name>A0A314YD59_PRUYE</name>
<dbReference type="AlphaFoldDB" id="A0A314YD59"/>
<evidence type="ECO:0000313" key="3">
    <source>
        <dbReference type="EMBL" id="PQQ02268.1"/>
    </source>
</evidence>
<evidence type="ECO:0000313" key="4">
    <source>
        <dbReference type="Proteomes" id="UP000250321"/>
    </source>
</evidence>
<comment type="caution">
    <text evidence="3">The sequence shown here is derived from an EMBL/GenBank/DDBJ whole genome shotgun (WGS) entry which is preliminary data.</text>
</comment>
<dbReference type="Proteomes" id="UP000250321">
    <property type="component" value="Unassembled WGS sequence"/>
</dbReference>
<reference evidence="3 4" key="1">
    <citation type="submission" date="2018-02" db="EMBL/GenBank/DDBJ databases">
        <title>Draft genome of wild Prunus yedoensis var. nudiflora.</title>
        <authorList>
            <person name="Baek S."/>
            <person name="Kim J.-H."/>
            <person name="Choi K."/>
            <person name="Kim G.-B."/>
            <person name="Cho A."/>
            <person name="Jang H."/>
            <person name="Shin C.-H."/>
            <person name="Yu H.-J."/>
            <person name="Mun J.-H."/>
        </authorList>
    </citation>
    <scope>NUCLEOTIDE SEQUENCE [LARGE SCALE GENOMIC DNA]</scope>
    <source>
        <strain evidence="4">cv. Jeju island</strain>
        <tissue evidence="3">Leaf</tissue>
    </source>
</reference>
<gene>
    <name evidence="3" type="ORF">Pyn_16696</name>
</gene>
<feature type="chain" id="PRO_5016258574" evidence="2">
    <location>
        <begin position="17"/>
        <end position="59"/>
    </location>
</feature>
<organism evidence="3 4">
    <name type="scientific">Prunus yedoensis var. nudiflora</name>
    <dbReference type="NCBI Taxonomy" id="2094558"/>
    <lineage>
        <taxon>Eukaryota</taxon>
        <taxon>Viridiplantae</taxon>
        <taxon>Streptophyta</taxon>
        <taxon>Embryophyta</taxon>
        <taxon>Tracheophyta</taxon>
        <taxon>Spermatophyta</taxon>
        <taxon>Magnoliopsida</taxon>
        <taxon>eudicotyledons</taxon>
        <taxon>Gunneridae</taxon>
        <taxon>Pentapetalae</taxon>
        <taxon>rosids</taxon>
        <taxon>fabids</taxon>
        <taxon>Rosales</taxon>
        <taxon>Rosaceae</taxon>
        <taxon>Amygdaloideae</taxon>
        <taxon>Amygdaleae</taxon>
        <taxon>Prunus</taxon>
    </lineage>
</organism>
<feature type="region of interest" description="Disordered" evidence="1">
    <location>
        <begin position="19"/>
        <end position="45"/>
    </location>
</feature>
<proteinExistence type="predicted"/>
<accession>A0A314YD59</accession>
<feature type="compositionally biased region" description="Polar residues" evidence="1">
    <location>
        <begin position="24"/>
        <end position="40"/>
    </location>
</feature>
<dbReference type="EMBL" id="PJQY01001481">
    <property type="protein sequence ID" value="PQQ02268.1"/>
    <property type="molecule type" value="Genomic_DNA"/>
</dbReference>